<dbReference type="GO" id="GO:0016705">
    <property type="term" value="F:oxidoreductase activity, acting on paired donors, with incorporation or reduction of molecular oxygen"/>
    <property type="evidence" value="ECO:0007669"/>
    <property type="project" value="InterPro"/>
</dbReference>
<gene>
    <name evidence="10" type="ORF">WG66_7718</name>
</gene>
<evidence type="ECO:0000256" key="3">
    <source>
        <dbReference type="ARBA" id="ARBA00022723"/>
    </source>
</evidence>
<dbReference type="PRINTS" id="PR00463">
    <property type="entry name" value="EP450I"/>
</dbReference>
<protein>
    <recommendedName>
        <fullName evidence="12">Cytochrome p450</fullName>
    </recommendedName>
</protein>
<comment type="caution">
    <text evidence="10">The sequence shown here is derived from an EMBL/GenBank/DDBJ whole genome shotgun (WGS) entry which is preliminary data.</text>
</comment>
<name>A0A0W0FTU4_MONRR</name>
<feature type="signal peptide" evidence="9">
    <location>
        <begin position="1"/>
        <end position="20"/>
    </location>
</feature>
<dbReference type="Gene3D" id="1.10.630.10">
    <property type="entry name" value="Cytochrome P450"/>
    <property type="match status" value="1"/>
</dbReference>
<dbReference type="AlphaFoldDB" id="A0A0W0FTU4"/>
<comment type="similarity">
    <text evidence="2 8">Belongs to the cytochrome P450 family.</text>
</comment>
<feature type="chain" id="PRO_5006902094" description="Cytochrome p450" evidence="9">
    <location>
        <begin position="21"/>
        <end position="501"/>
    </location>
</feature>
<dbReference type="SUPFAM" id="SSF48264">
    <property type="entry name" value="Cytochrome P450"/>
    <property type="match status" value="1"/>
</dbReference>
<keyword evidence="4 8" id="KW-0560">Oxidoreductase</keyword>
<evidence type="ECO:0000256" key="7">
    <source>
        <dbReference type="PIRSR" id="PIRSR602401-1"/>
    </source>
</evidence>
<evidence type="ECO:0000256" key="4">
    <source>
        <dbReference type="ARBA" id="ARBA00023002"/>
    </source>
</evidence>
<organism evidence="10 11">
    <name type="scientific">Moniliophthora roreri</name>
    <name type="common">Frosty pod rot fungus</name>
    <name type="synonym">Monilia roreri</name>
    <dbReference type="NCBI Taxonomy" id="221103"/>
    <lineage>
        <taxon>Eukaryota</taxon>
        <taxon>Fungi</taxon>
        <taxon>Dikarya</taxon>
        <taxon>Basidiomycota</taxon>
        <taxon>Agaricomycotina</taxon>
        <taxon>Agaricomycetes</taxon>
        <taxon>Agaricomycetidae</taxon>
        <taxon>Agaricales</taxon>
        <taxon>Marasmiineae</taxon>
        <taxon>Marasmiaceae</taxon>
        <taxon>Moniliophthora</taxon>
    </lineage>
</organism>
<dbReference type="InterPro" id="IPR002401">
    <property type="entry name" value="Cyt_P450_E_grp-I"/>
</dbReference>
<evidence type="ECO:0000313" key="10">
    <source>
        <dbReference type="EMBL" id="KTB39686.1"/>
    </source>
</evidence>
<dbReference type="PANTHER" id="PTHR46206:SF1">
    <property type="entry name" value="P450, PUTATIVE (EUROFUNG)-RELATED"/>
    <property type="match status" value="1"/>
</dbReference>
<keyword evidence="3 7" id="KW-0479">Metal-binding</keyword>
<dbReference type="InterPro" id="IPR001128">
    <property type="entry name" value="Cyt_P450"/>
</dbReference>
<proteinExistence type="inferred from homology"/>
<dbReference type="eggNOG" id="KOG0158">
    <property type="taxonomic scope" value="Eukaryota"/>
</dbReference>
<keyword evidence="5 7" id="KW-0408">Iron</keyword>
<dbReference type="GO" id="GO:0004497">
    <property type="term" value="F:monooxygenase activity"/>
    <property type="evidence" value="ECO:0007669"/>
    <property type="project" value="UniProtKB-KW"/>
</dbReference>
<dbReference type="Proteomes" id="UP000054988">
    <property type="component" value="Unassembled WGS sequence"/>
</dbReference>
<evidence type="ECO:0000256" key="8">
    <source>
        <dbReference type="RuleBase" id="RU000461"/>
    </source>
</evidence>
<dbReference type="InterPro" id="IPR036396">
    <property type="entry name" value="Cyt_P450_sf"/>
</dbReference>
<evidence type="ECO:0000256" key="2">
    <source>
        <dbReference type="ARBA" id="ARBA00010617"/>
    </source>
</evidence>
<reference evidence="10 11" key="1">
    <citation type="submission" date="2015-12" db="EMBL/GenBank/DDBJ databases">
        <title>Draft genome sequence of Moniliophthora roreri, the causal agent of frosty pod rot of cacao.</title>
        <authorList>
            <person name="Aime M.C."/>
            <person name="Diaz-Valderrama J.R."/>
            <person name="Kijpornyongpan T."/>
            <person name="Phillips-Mora W."/>
        </authorList>
    </citation>
    <scope>NUCLEOTIDE SEQUENCE [LARGE SCALE GENOMIC DNA]</scope>
    <source>
        <strain evidence="10 11">MCA 2952</strain>
    </source>
</reference>
<dbReference type="GO" id="GO:0005506">
    <property type="term" value="F:iron ion binding"/>
    <property type="evidence" value="ECO:0007669"/>
    <property type="project" value="InterPro"/>
</dbReference>
<comment type="cofactor">
    <cofactor evidence="1 7">
        <name>heme</name>
        <dbReference type="ChEBI" id="CHEBI:30413"/>
    </cofactor>
</comment>
<evidence type="ECO:0000313" key="11">
    <source>
        <dbReference type="Proteomes" id="UP000054988"/>
    </source>
</evidence>
<keyword evidence="7 8" id="KW-0349">Heme</keyword>
<keyword evidence="9" id="KW-0732">Signal</keyword>
<evidence type="ECO:0000256" key="1">
    <source>
        <dbReference type="ARBA" id="ARBA00001971"/>
    </source>
</evidence>
<sequence length="501" mass="57687">MADSHILFYSLVAFSTILLCSKVSELWKRNYKLRGIPSVGTNGYFSSFIAGFKSFKYGHEMAQEGYEKFHGRIYKIPLFTRWNIVVTTPKHIDEIRKASDDILSFHEAVNAMLQTRYTLGQAVADDPWHVAVVRGALTRNIGAKFDDIREEIIAAFSDEMPATTEWTKRRVTDSIFKIVARASNRLFVGLPLCRDAEYLDLNIQFTIQVVLGGYIINVFPEILKPIVGRLLTSVPKSIKQAKRYLEPTVLERLQKQEKYGKDWPDKPNDFLSWLIDSATESQRTVHELVMRILTVNFAAIHTSSMALTDALYALAAHPQYADELREEIESVVKEHGWSKASLQRMRKLDSFLKETERFIGMGSLMSDRRVLKDFTFSDGTVIPVGSVISVPHWAIHHDEKYYEDPHVFKPFRFAEMREDHEESMKHQMVTPTTDHLLFGVGRHACPGRFFAVNELKTLMSHVLMNYDVKFEQEGVIPQPMRFGIQSQPNQKAEVMFRKRQQ</sequence>
<dbReference type="CDD" id="cd11041">
    <property type="entry name" value="CYP503A1-like"/>
    <property type="match status" value="1"/>
</dbReference>
<dbReference type="Pfam" id="PF00067">
    <property type="entry name" value="p450"/>
    <property type="match status" value="1"/>
</dbReference>
<dbReference type="PROSITE" id="PS00086">
    <property type="entry name" value="CYTOCHROME_P450"/>
    <property type="match status" value="1"/>
</dbReference>
<evidence type="ECO:0000256" key="9">
    <source>
        <dbReference type="SAM" id="SignalP"/>
    </source>
</evidence>
<evidence type="ECO:0000256" key="6">
    <source>
        <dbReference type="ARBA" id="ARBA00023033"/>
    </source>
</evidence>
<dbReference type="InterPro" id="IPR017972">
    <property type="entry name" value="Cyt_P450_CS"/>
</dbReference>
<evidence type="ECO:0008006" key="12">
    <source>
        <dbReference type="Google" id="ProtNLM"/>
    </source>
</evidence>
<dbReference type="EMBL" id="LATX01001644">
    <property type="protein sequence ID" value="KTB39686.1"/>
    <property type="molecule type" value="Genomic_DNA"/>
</dbReference>
<feature type="binding site" description="axial binding residue" evidence="7">
    <location>
        <position position="445"/>
    </location>
    <ligand>
        <name>heme</name>
        <dbReference type="ChEBI" id="CHEBI:30413"/>
    </ligand>
    <ligandPart>
        <name>Fe</name>
        <dbReference type="ChEBI" id="CHEBI:18248"/>
    </ligandPart>
</feature>
<dbReference type="GO" id="GO:0020037">
    <property type="term" value="F:heme binding"/>
    <property type="evidence" value="ECO:0007669"/>
    <property type="project" value="InterPro"/>
</dbReference>
<keyword evidence="6 8" id="KW-0503">Monooxygenase</keyword>
<dbReference type="PANTHER" id="PTHR46206">
    <property type="entry name" value="CYTOCHROME P450"/>
    <property type="match status" value="1"/>
</dbReference>
<evidence type="ECO:0000256" key="5">
    <source>
        <dbReference type="ARBA" id="ARBA00023004"/>
    </source>
</evidence>
<accession>A0A0W0FTU4</accession>